<keyword evidence="4" id="KW-1003">Cell membrane</keyword>
<keyword evidence="6" id="KW-0732">Signal</keyword>
<evidence type="ECO:0000256" key="6">
    <source>
        <dbReference type="ARBA" id="ARBA00022729"/>
    </source>
</evidence>
<dbReference type="EMBL" id="JAFVMG010000012">
    <property type="protein sequence ID" value="MBO1328996.1"/>
    <property type="molecule type" value="Genomic_DNA"/>
</dbReference>
<dbReference type="Pfam" id="PF17090">
    <property type="entry name" value="Ytca"/>
    <property type="match status" value="1"/>
</dbReference>
<evidence type="ECO:0000256" key="1">
    <source>
        <dbReference type="ARBA" id="ARBA00004141"/>
    </source>
</evidence>
<evidence type="ECO:0000256" key="9">
    <source>
        <dbReference type="ARBA" id="ARBA00023139"/>
    </source>
</evidence>
<feature type="transmembrane region" description="Helical" evidence="11">
    <location>
        <begin position="20"/>
        <end position="44"/>
    </location>
</feature>
<protein>
    <recommendedName>
        <fullName evidence="3">Uncharacterized protein YtcA</fullName>
    </recommendedName>
</protein>
<dbReference type="Proteomes" id="UP000664399">
    <property type="component" value="Unassembled WGS sequence"/>
</dbReference>
<keyword evidence="10" id="KW-0449">Lipoprotein</keyword>
<evidence type="ECO:0000256" key="5">
    <source>
        <dbReference type="ARBA" id="ARBA00022692"/>
    </source>
</evidence>
<evidence type="ECO:0000256" key="11">
    <source>
        <dbReference type="SAM" id="Phobius"/>
    </source>
</evidence>
<keyword evidence="5 11" id="KW-0812">Transmembrane</keyword>
<evidence type="ECO:0000313" key="12">
    <source>
        <dbReference type="EMBL" id="MBO1328996.1"/>
    </source>
</evidence>
<proteinExistence type="inferred from homology"/>
<comment type="similarity">
    <text evidence="2">Belongs to the YtcA family.</text>
</comment>
<accession>A0ABS3LNP4</accession>
<evidence type="ECO:0000313" key="13">
    <source>
        <dbReference type="Proteomes" id="UP000664399"/>
    </source>
</evidence>
<evidence type="ECO:0000256" key="3">
    <source>
        <dbReference type="ARBA" id="ARBA00021237"/>
    </source>
</evidence>
<keyword evidence="8 11" id="KW-0472">Membrane</keyword>
<evidence type="ECO:0000256" key="7">
    <source>
        <dbReference type="ARBA" id="ARBA00022989"/>
    </source>
</evidence>
<comment type="caution">
    <text evidence="12">The sequence shown here is derived from an EMBL/GenBank/DDBJ whole genome shotgun (WGS) entry which is preliminary data.</text>
</comment>
<gene>
    <name evidence="12" type="ORF">J2D75_10995</name>
</gene>
<evidence type="ECO:0000256" key="10">
    <source>
        <dbReference type="ARBA" id="ARBA00023288"/>
    </source>
</evidence>
<feature type="transmembrane region" description="Helical" evidence="11">
    <location>
        <begin position="56"/>
        <end position="76"/>
    </location>
</feature>
<evidence type="ECO:0000256" key="8">
    <source>
        <dbReference type="ARBA" id="ARBA00023136"/>
    </source>
</evidence>
<dbReference type="RefSeq" id="WP_207854868.1">
    <property type="nucleotide sequence ID" value="NZ_JAFVMG010000012.1"/>
</dbReference>
<sequence>MSLLGGCMSREAPSFPIVGAYFPAWMVCALFGVATAIGLRTAFIFTNLDRLLSLRLFTYVSLGVLGALALWVGVFGP</sequence>
<dbReference type="InterPro" id="IPR031381">
    <property type="entry name" value="YtcA"/>
</dbReference>
<evidence type="ECO:0000256" key="4">
    <source>
        <dbReference type="ARBA" id="ARBA00022475"/>
    </source>
</evidence>
<keyword evidence="7 11" id="KW-1133">Transmembrane helix</keyword>
<name>A0ABS3LNP4_9PROT</name>
<comment type="subcellular location">
    <subcellularLocation>
        <location evidence="1">Membrane</location>
        <topology evidence="1">Multi-pass membrane protein</topology>
    </subcellularLocation>
</comment>
<organism evidence="12 13">
    <name type="scientific">Acetobacter suratthaniensis</name>
    <dbReference type="NCBI Taxonomy" id="1502841"/>
    <lineage>
        <taxon>Bacteria</taxon>
        <taxon>Pseudomonadati</taxon>
        <taxon>Pseudomonadota</taxon>
        <taxon>Alphaproteobacteria</taxon>
        <taxon>Acetobacterales</taxon>
        <taxon>Acetobacteraceae</taxon>
        <taxon>Acetobacter</taxon>
    </lineage>
</organism>
<keyword evidence="13" id="KW-1185">Reference proteome</keyword>
<evidence type="ECO:0000256" key="2">
    <source>
        <dbReference type="ARBA" id="ARBA00008208"/>
    </source>
</evidence>
<keyword evidence="9" id="KW-0564">Palmitate</keyword>
<reference evidence="12 13" key="1">
    <citation type="submission" date="2021-03" db="EMBL/GenBank/DDBJ databases">
        <title>The complete genome sequence of Acetobacter suratthaniensis TBRC 1719.</title>
        <authorList>
            <person name="Charoenyingcharoen P."/>
            <person name="Yukphan P."/>
        </authorList>
    </citation>
    <scope>NUCLEOTIDE SEQUENCE [LARGE SCALE GENOMIC DNA]</scope>
    <source>
        <strain evidence="12 13">TBRC 1719</strain>
    </source>
</reference>